<dbReference type="Pfam" id="PF07535">
    <property type="entry name" value="zf-DBF"/>
    <property type="match status" value="1"/>
</dbReference>
<dbReference type="GO" id="GO:0031431">
    <property type="term" value="C:Dbf4-dependent protein kinase complex"/>
    <property type="evidence" value="ECO:0007669"/>
    <property type="project" value="TreeGrafter"/>
</dbReference>
<feature type="region of interest" description="Disordered" evidence="5">
    <location>
        <begin position="209"/>
        <end position="232"/>
    </location>
</feature>
<dbReference type="AlphaFoldDB" id="A0A6J0U186"/>
<dbReference type="InterPro" id="IPR051590">
    <property type="entry name" value="Replication_Regulatory_Kinase"/>
</dbReference>
<organism evidence="7 8">
    <name type="scientific">Pogona vitticeps</name>
    <name type="common">central bearded dragon</name>
    <dbReference type="NCBI Taxonomy" id="103695"/>
    <lineage>
        <taxon>Eukaryota</taxon>
        <taxon>Metazoa</taxon>
        <taxon>Chordata</taxon>
        <taxon>Craniata</taxon>
        <taxon>Vertebrata</taxon>
        <taxon>Euteleostomi</taxon>
        <taxon>Lepidosauria</taxon>
        <taxon>Squamata</taxon>
        <taxon>Bifurcata</taxon>
        <taxon>Unidentata</taxon>
        <taxon>Episquamata</taxon>
        <taxon>Toxicofera</taxon>
        <taxon>Iguania</taxon>
        <taxon>Acrodonta</taxon>
        <taxon>Agamidae</taxon>
        <taxon>Amphibolurinae</taxon>
        <taxon>Pogona</taxon>
    </lineage>
</organism>
<reference evidence="8 9" key="1">
    <citation type="submission" date="2025-05" db="UniProtKB">
        <authorList>
            <consortium name="RefSeq"/>
        </authorList>
    </citation>
    <scope>IDENTIFICATION</scope>
</reference>
<dbReference type="GeneID" id="110081355"/>
<dbReference type="InterPro" id="IPR036420">
    <property type="entry name" value="BRCT_dom_sf"/>
</dbReference>
<name>A0A6J0U186_9SAUR</name>
<keyword evidence="2 4" id="KW-0863">Zinc-finger</keyword>
<dbReference type="GO" id="GO:0003676">
    <property type="term" value="F:nucleic acid binding"/>
    <property type="evidence" value="ECO:0007669"/>
    <property type="project" value="InterPro"/>
</dbReference>
<gene>
    <name evidence="8 9" type="primary">DBF4B</name>
</gene>
<feature type="region of interest" description="Disordered" evidence="5">
    <location>
        <begin position="53"/>
        <end position="88"/>
    </location>
</feature>
<dbReference type="Gene3D" id="6.10.250.3410">
    <property type="entry name" value="DBF zinc finger"/>
    <property type="match status" value="1"/>
</dbReference>
<keyword evidence="3" id="KW-0862">Zinc</keyword>
<evidence type="ECO:0000256" key="4">
    <source>
        <dbReference type="PROSITE-ProRule" id="PRU00600"/>
    </source>
</evidence>
<dbReference type="SMART" id="SM00586">
    <property type="entry name" value="ZnF_DBF"/>
    <property type="match status" value="1"/>
</dbReference>
<dbReference type="PANTHER" id="PTHR15375">
    <property type="entry name" value="ACTIVATOR OF S-PHASE KINASE-RELATED"/>
    <property type="match status" value="1"/>
</dbReference>
<evidence type="ECO:0000256" key="3">
    <source>
        <dbReference type="ARBA" id="ARBA00022833"/>
    </source>
</evidence>
<dbReference type="GO" id="GO:0043539">
    <property type="term" value="F:protein serine/threonine kinase activator activity"/>
    <property type="evidence" value="ECO:0007669"/>
    <property type="project" value="TreeGrafter"/>
</dbReference>
<sequence length="710" mass="77679">MSSARDCPLAGKSFYLDIPRGKNLEFLTENVKRLGGVVESFLSKEVTCVVSSSQEAKQEKRAEKPTRAARRETRTETQPPAGLQKDCGDPLRKTLDPALISRGKKLLHKAIGNQDNIGGNSILVSARSWGVQIIHIDEMVAYIQRLSKKRPSKVKLGAFGFQPPKVLRLKAHFLKIEDESRQLCPFFKQFRNFPQLYFLARKRHSPFVPPQASSVSKEPNSRGSLSGSSPPAAGCLVPKTRKGYCECCKGTFAELHAHLQSPHHMAHVMEPSHYAPIDRLISQLTNDFVAFSSTPPSRMSPGISNGVPSGFQTEAVESMAARPPTLNEGLQCCRSAEGPVGHHDSRGGSPHLLEDQGIAQLAEQQLEMLSIPVSPVLLPPGLAYEAHERDRMFAETAPKATALAEVKHDALPQEAGLQTEPAVLSRKRRLSCSPYRQAKKRQALASDERQRGAVLLPEEQQVDATEYVFGEPSQSQTAPRHLDPSAGLPYTSSLFAVPSQLSQEGLPSLLCKPVAIDTEYLKSPVQQLDQEEVSALHPNKEWDMCQHCNFSRPHVGLGSSSGFPMDKRMAPKLLGSVVHSSSLRVPEVTPAVLSEPQNQGPGSCLLLPSNSQTHLCTEEKSSSSILEWDGPLLCVLAGASHLPSEGMVDAALLGTCISLQDSNYESHLCSVLQQTPDQSWACKDDLSHDQKSHMEMERPPFTPVQACLEN</sequence>
<evidence type="ECO:0000256" key="5">
    <source>
        <dbReference type="SAM" id="MobiDB-lite"/>
    </source>
</evidence>
<dbReference type="Proteomes" id="UP001652642">
    <property type="component" value="Chromosome 6"/>
</dbReference>
<dbReference type="PROSITE" id="PS51265">
    <property type="entry name" value="ZF_DBF4"/>
    <property type="match status" value="1"/>
</dbReference>
<dbReference type="GO" id="GO:0008270">
    <property type="term" value="F:zinc ion binding"/>
    <property type="evidence" value="ECO:0007669"/>
    <property type="project" value="UniProtKB-KW"/>
</dbReference>
<dbReference type="CTD" id="80174"/>
<evidence type="ECO:0000313" key="9">
    <source>
        <dbReference type="RefSeq" id="XP_072860241.1"/>
    </source>
</evidence>
<dbReference type="SUPFAM" id="SSF52113">
    <property type="entry name" value="BRCT domain"/>
    <property type="match status" value="1"/>
</dbReference>
<feature type="compositionally biased region" description="Low complexity" evidence="5">
    <location>
        <begin position="221"/>
        <end position="232"/>
    </location>
</feature>
<feature type="domain" description="DBF4-type" evidence="6">
    <location>
        <begin position="238"/>
        <end position="287"/>
    </location>
</feature>
<dbReference type="GO" id="GO:0010571">
    <property type="term" value="P:positive regulation of nuclear cell cycle DNA replication"/>
    <property type="evidence" value="ECO:0007669"/>
    <property type="project" value="TreeGrafter"/>
</dbReference>
<evidence type="ECO:0000259" key="6">
    <source>
        <dbReference type="PROSITE" id="PS51265"/>
    </source>
</evidence>
<proteinExistence type="predicted"/>
<dbReference type="InterPro" id="IPR038545">
    <property type="entry name" value="Znf_DBF_sf"/>
</dbReference>
<evidence type="ECO:0000313" key="7">
    <source>
        <dbReference type="Proteomes" id="UP001652642"/>
    </source>
</evidence>
<keyword evidence="7" id="KW-1185">Reference proteome</keyword>
<accession>A0A6J0U186</accession>
<feature type="compositionally biased region" description="Basic and acidic residues" evidence="5">
    <location>
        <begin position="56"/>
        <end position="75"/>
    </location>
</feature>
<protein>
    <submittedName>
        <fullName evidence="8 9">Protein DBF4 homolog B</fullName>
    </submittedName>
</protein>
<evidence type="ECO:0000313" key="8">
    <source>
        <dbReference type="RefSeq" id="XP_020653638.2"/>
    </source>
</evidence>
<evidence type="ECO:0000256" key="2">
    <source>
        <dbReference type="ARBA" id="ARBA00022771"/>
    </source>
</evidence>
<dbReference type="RefSeq" id="XP_072860241.1">
    <property type="nucleotide sequence ID" value="XM_073004140.1"/>
</dbReference>
<dbReference type="InterPro" id="IPR006572">
    <property type="entry name" value="Znf_DBF"/>
</dbReference>
<dbReference type="GO" id="GO:1901987">
    <property type="term" value="P:regulation of cell cycle phase transition"/>
    <property type="evidence" value="ECO:0007669"/>
    <property type="project" value="TreeGrafter"/>
</dbReference>
<dbReference type="RefSeq" id="XP_020653638.2">
    <property type="nucleotide sequence ID" value="XM_020797979.2"/>
</dbReference>
<dbReference type="PANTHER" id="PTHR15375:SF24">
    <property type="entry name" value="PROTEIN DBF4 HOMOLOG B"/>
    <property type="match status" value="1"/>
</dbReference>
<keyword evidence="1" id="KW-0479">Metal-binding</keyword>
<evidence type="ECO:0000256" key="1">
    <source>
        <dbReference type="ARBA" id="ARBA00022723"/>
    </source>
</evidence>